<dbReference type="AlphaFoldDB" id="A0A5B7ST23"/>
<protein>
    <submittedName>
        <fullName evidence="6">TetR/AcrR family transcriptional regulator</fullName>
    </submittedName>
</protein>
<dbReference type="EMBL" id="CP040710">
    <property type="protein sequence ID" value="QCX01687.1"/>
    <property type="molecule type" value="Genomic_DNA"/>
</dbReference>
<evidence type="ECO:0000256" key="4">
    <source>
        <dbReference type="PROSITE-ProRule" id="PRU00335"/>
    </source>
</evidence>
<dbReference type="PRINTS" id="PR00455">
    <property type="entry name" value="HTHTETR"/>
</dbReference>
<dbReference type="PROSITE" id="PS50977">
    <property type="entry name" value="HTH_TETR_2"/>
    <property type="match status" value="1"/>
</dbReference>
<dbReference type="KEGG" id="asag:FGM00_16785"/>
<dbReference type="InterPro" id="IPR001647">
    <property type="entry name" value="HTH_TetR"/>
</dbReference>
<evidence type="ECO:0000256" key="2">
    <source>
        <dbReference type="ARBA" id="ARBA00023125"/>
    </source>
</evidence>
<sequence length="193" mass="22118">MARIEEFDRDTVLLNAMNVFWEKGYNGTSMQDLVERTGLNRSSIYNSFGSKLELYQHTLKHYQKSSGVHFQRALMKAKNPLEAIRFIFEGFLPEIISDPGNKGCFSMNCMAEMGNQDQDIEKWLMDTQRHTLSLFKDLIADGQAQGTINSDQDSTAYAYHIFNAFQGFRMTGILVKDRKVLQQIIDNAIKVIT</sequence>
<keyword evidence="7" id="KW-1185">Reference proteome</keyword>
<dbReference type="Gene3D" id="1.10.10.60">
    <property type="entry name" value="Homeodomain-like"/>
    <property type="match status" value="1"/>
</dbReference>
<keyword evidence="3" id="KW-0804">Transcription</keyword>
<evidence type="ECO:0000256" key="3">
    <source>
        <dbReference type="ARBA" id="ARBA00023163"/>
    </source>
</evidence>
<name>A0A5B7ST23_9FLAO</name>
<dbReference type="Pfam" id="PF00440">
    <property type="entry name" value="TetR_N"/>
    <property type="match status" value="1"/>
</dbReference>
<dbReference type="PANTHER" id="PTHR47506">
    <property type="entry name" value="TRANSCRIPTIONAL REGULATORY PROTEIN"/>
    <property type="match status" value="1"/>
</dbReference>
<keyword evidence="2 4" id="KW-0238">DNA-binding</keyword>
<evidence type="ECO:0000259" key="5">
    <source>
        <dbReference type="PROSITE" id="PS50977"/>
    </source>
</evidence>
<evidence type="ECO:0000313" key="6">
    <source>
        <dbReference type="EMBL" id="QCX01687.1"/>
    </source>
</evidence>
<feature type="domain" description="HTH tetR-type" evidence="5">
    <location>
        <begin position="6"/>
        <end position="66"/>
    </location>
</feature>
<dbReference type="InterPro" id="IPR036271">
    <property type="entry name" value="Tet_transcr_reg_TetR-rel_C_sf"/>
</dbReference>
<accession>A0A5B7ST23</accession>
<organism evidence="6 7">
    <name type="scientific">Aggregatimonas sangjinii</name>
    <dbReference type="NCBI Taxonomy" id="2583587"/>
    <lineage>
        <taxon>Bacteria</taxon>
        <taxon>Pseudomonadati</taxon>
        <taxon>Bacteroidota</taxon>
        <taxon>Flavobacteriia</taxon>
        <taxon>Flavobacteriales</taxon>
        <taxon>Flavobacteriaceae</taxon>
        <taxon>Aggregatimonas</taxon>
    </lineage>
</organism>
<dbReference type="RefSeq" id="WP_138854024.1">
    <property type="nucleotide sequence ID" value="NZ_CP040710.1"/>
</dbReference>
<proteinExistence type="predicted"/>
<dbReference type="SUPFAM" id="SSF46689">
    <property type="entry name" value="Homeodomain-like"/>
    <property type="match status" value="1"/>
</dbReference>
<dbReference type="SUPFAM" id="SSF48498">
    <property type="entry name" value="Tetracyclin repressor-like, C-terminal domain"/>
    <property type="match status" value="1"/>
</dbReference>
<dbReference type="InterPro" id="IPR011075">
    <property type="entry name" value="TetR_C"/>
</dbReference>
<gene>
    <name evidence="6" type="ORF">FGM00_16785</name>
</gene>
<dbReference type="Gene3D" id="1.10.357.10">
    <property type="entry name" value="Tetracycline Repressor, domain 2"/>
    <property type="match status" value="1"/>
</dbReference>
<dbReference type="PANTHER" id="PTHR47506:SF10">
    <property type="entry name" value="TRANSCRIPTIONAL REGULATORY PROTEIN"/>
    <property type="match status" value="1"/>
</dbReference>
<feature type="DNA-binding region" description="H-T-H motif" evidence="4">
    <location>
        <begin position="29"/>
        <end position="48"/>
    </location>
</feature>
<reference evidence="6 7" key="1">
    <citation type="submission" date="2019-05" db="EMBL/GenBank/DDBJ databases">
        <title>Genome sequencing of F202Z8.</title>
        <authorList>
            <person name="Kwon Y.M."/>
        </authorList>
    </citation>
    <scope>NUCLEOTIDE SEQUENCE [LARGE SCALE GENOMIC DNA]</scope>
    <source>
        <strain evidence="6 7">F202Z8</strain>
    </source>
</reference>
<evidence type="ECO:0000256" key="1">
    <source>
        <dbReference type="ARBA" id="ARBA00023015"/>
    </source>
</evidence>
<dbReference type="OrthoDB" id="9795242at2"/>
<dbReference type="Proteomes" id="UP000310017">
    <property type="component" value="Chromosome"/>
</dbReference>
<dbReference type="GO" id="GO:0003677">
    <property type="term" value="F:DNA binding"/>
    <property type="evidence" value="ECO:0007669"/>
    <property type="project" value="UniProtKB-UniRule"/>
</dbReference>
<dbReference type="Pfam" id="PF16925">
    <property type="entry name" value="TetR_C_13"/>
    <property type="match status" value="1"/>
</dbReference>
<evidence type="ECO:0000313" key="7">
    <source>
        <dbReference type="Proteomes" id="UP000310017"/>
    </source>
</evidence>
<dbReference type="InterPro" id="IPR009057">
    <property type="entry name" value="Homeodomain-like_sf"/>
</dbReference>
<keyword evidence="1" id="KW-0805">Transcription regulation</keyword>